<name>I0J6Z0_SORCE</name>
<feature type="transmembrane region" description="Helical" evidence="3">
    <location>
        <begin position="657"/>
        <end position="677"/>
    </location>
</feature>
<reference evidence="5" key="1">
    <citation type="submission" date="2011-12" db="EMBL/GenBank/DDBJ databases">
        <authorList>
            <person name="Krug D."/>
        </authorList>
    </citation>
    <scope>NUCLEOTIDE SEQUENCE</scope>
    <source>
        <strain evidence="5">So ce38</strain>
    </source>
</reference>
<organism evidence="5">
    <name type="scientific">Sorangium cellulosum</name>
    <name type="common">Polyangium cellulosum</name>
    <dbReference type="NCBI Taxonomy" id="56"/>
    <lineage>
        <taxon>Bacteria</taxon>
        <taxon>Pseudomonadati</taxon>
        <taxon>Myxococcota</taxon>
        <taxon>Polyangia</taxon>
        <taxon>Polyangiales</taxon>
        <taxon>Polyangiaceae</taxon>
        <taxon>Sorangium</taxon>
    </lineage>
</organism>
<dbReference type="AlphaFoldDB" id="I0J6Z0"/>
<feature type="domain" description="ABC1 atypical kinase-like" evidence="4">
    <location>
        <begin position="229"/>
        <end position="488"/>
    </location>
</feature>
<dbReference type="InterPro" id="IPR011009">
    <property type="entry name" value="Kinase-like_dom_sf"/>
</dbReference>
<sequence>MAANNDLTHSAAPPTNGAPEPGREHRNGSHGSSELTVYSPAAMLDGPEWQRDSALALAEPSTATLNRIIERVNRPAEEHVKRAIPKWETRARDIHRIVSKSLKDRRERLDLLDEIREAAVEGAVRSMPRRKIAKAKITPPLERPVFKPEYFNASVWRTLARCFVWTKLFWLFQLSVLWDKILRRDTMDRRAKRILTVFQKAGGSFIKIGQQLSMRIDLLPEEYCRELAKLLDAVLPFPSSEAVKAVERATGKPIAETFLLFDPTPIGSASIACVYQAVLKNGDKVAVKVRRPGIGTVFATDLRAIGWVMRVMETLAIVRPGLMQNFVREFASTIMEELDFRMEAYHQAIFLRESRKNNLGKKRFFTAPKLYYELSNEEVIVEEFAGGMWMWEILAAVESNDPVAFARMRELNIDPQVVAKRLLWVQFWSLLVSPMFHADPHPANIVVQQDSKLVFIDFGACGTLSVGKRELFRDVNVYQIQKDIVGVVRATLSFMEPLPPIDINQFQKELELEFAPIYQRIWSKKAPWYEKTTASVYMKLFAMTRKYNVPVNLDTVRSFRANMLYDTLALRIFPELDVIRENRKFLRDVNRNAKRQAMKGLRKRLSEGLISGQDLQAIQDMQVVGRRMMNFVRQYMGRPIFNYAFTIEKSVFAVMEIVKLLVAVSVMTAVVFVAIAIPSEIFHDVREKYRDVADVDIEFARQQLRELWDSALLILLKTLRNRAYQIMVVLMTLVTVRRIMLRLSDQEVEHRR</sequence>
<dbReference type="InterPro" id="IPR050154">
    <property type="entry name" value="UbiB_kinase"/>
</dbReference>
<evidence type="ECO:0000256" key="2">
    <source>
        <dbReference type="SAM" id="MobiDB-lite"/>
    </source>
</evidence>
<protein>
    <submittedName>
        <fullName evidence="5">ABC transporter protein</fullName>
    </submittedName>
</protein>
<reference evidence="5" key="2">
    <citation type="submission" date="2012-04" db="EMBL/GenBank/DDBJ databases">
        <title>Pellasoren: structure elucidation, biosynthesis and total synthesis of a new cytotoxic secondary metabolite from Sorangium cellulosum.</title>
        <authorList>
            <person name="Jahns C."/>
            <person name="Hoffmann T."/>
            <person name="Mueller S."/>
            <person name="Gerth K."/>
            <person name="Washausen P."/>
            <person name="Hoefle G."/>
            <person name="Reichenbach H."/>
            <person name="Kalesse M."/>
            <person name="Mueller R."/>
        </authorList>
    </citation>
    <scope>NUCLEOTIDE SEQUENCE</scope>
    <source>
        <strain evidence="5">So ce38</strain>
    </source>
</reference>
<proteinExistence type="inferred from homology"/>
<dbReference type="PANTHER" id="PTHR10566">
    <property type="entry name" value="CHAPERONE-ACTIVITY OF BC1 COMPLEX CABC1 -RELATED"/>
    <property type="match status" value="1"/>
</dbReference>
<keyword evidence="3" id="KW-0472">Membrane</keyword>
<evidence type="ECO:0000259" key="4">
    <source>
        <dbReference type="Pfam" id="PF03109"/>
    </source>
</evidence>
<keyword evidence="3" id="KW-0812">Transmembrane</keyword>
<comment type="similarity">
    <text evidence="1">Belongs to the protein kinase superfamily. ADCK protein kinase family.</text>
</comment>
<dbReference type="SUPFAM" id="SSF56112">
    <property type="entry name" value="Protein kinase-like (PK-like)"/>
    <property type="match status" value="1"/>
</dbReference>
<dbReference type="PANTHER" id="PTHR10566:SF113">
    <property type="entry name" value="PROTEIN ACTIVITY OF BC1 COMPLEX KINASE 7, CHLOROPLASTIC"/>
    <property type="match status" value="1"/>
</dbReference>
<accession>I0J6Z0</accession>
<dbReference type="Pfam" id="PF03109">
    <property type="entry name" value="ABC1"/>
    <property type="match status" value="1"/>
</dbReference>
<feature type="region of interest" description="Disordered" evidence="2">
    <location>
        <begin position="1"/>
        <end position="34"/>
    </location>
</feature>
<dbReference type="CDD" id="cd05121">
    <property type="entry name" value="ABC1_ADCK3-like"/>
    <property type="match status" value="1"/>
</dbReference>
<gene>
    <name evidence="5" type="primary">pelT</name>
</gene>
<evidence type="ECO:0000256" key="3">
    <source>
        <dbReference type="SAM" id="Phobius"/>
    </source>
</evidence>
<evidence type="ECO:0000256" key="1">
    <source>
        <dbReference type="ARBA" id="ARBA00009670"/>
    </source>
</evidence>
<keyword evidence="3" id="KW-1133">Transmembrane helix</keyword>
<dbReference type="InterPro" id="IPR004147">
    <property type="entry name" value="ABC1_dom"/>
</dbReference>
<evidence type="ECO:0000313" key="5">
    <source>
        <dbReference type="EMBL" id="CCE88383.1"/>
    </source>
</evidence>
<dbReference type="EMBL" id="HE616533">
    <property type="protein sequence ID" value="CCE88383.1"/>
    <property type="molecule type" value="Genomic_DNA"/>
</dbReference>